<organism evidence="1 2">
    <name type="scientific">Anaerocolumna chitinilytica</name>
    <dbReference type="NCBI Taxonomy" id="1727145"/>
    <lineage>
        <taxon>Bacteria</taxon>
        <taxon>Bacillati</taxon>
        <taxon>Bacillota</taxon>
        <taxon>Clostridia</taxon>
        <taxon>Lachnospirales</taxon>
        <taxon>Lachnospiraceae</taxon>
        <taxon>Anaerocolumna</taxon>
    </lineage>
</organism>
<reference evidence="1 2" key="2">
    <citation type="submission" date="2020-08" db="EMBL/GenBank/DDBJ databases">
        <authorList>
            <person name="Ueki A."/>
            <person name="Tonouchi A."/>
        </authorList>
    </citation>
    <scope>NUCLEOTIDE SEQUENCE [LARGE SCALE GENOMIC DNA]</scope>
    <source>
        <strain evidence="1 2">CTTW</strain>
    </source>
</reference>
<dbReference type="EMBL" id="AP023368">
    <property type="protein sequence ID" value="BCJ98342.1"/>
    <property type="molecule type" value="Genomic_DNA"/>
</dbReference>
<reference evidence="1 2" key="1">
    <citation type="submission" date="2020-08" db="EMBL/GenBank/DDBJ databases">
        <title>Draft genome sequencing of an Anaerocolumna strain isolated from anoxic soil subjected to BSD treatment.</title>
        <authorList>
            <person name="Uek A."/>
            <person name="Tonouchi A."/>
        </authorList>
    </citation>
    <scope>NUCLEOTIDE SEQUENCE [LARGE SCALE GENOMIC DNA]</scope>
    <source>
        <strain evidence="1 2">CTTW</strain>
    </source>
</reference>
<evidence type="ECO:0000313" key="2">
    <source>
        <dbReference type="Proteomes" id="UP000515703"/>
    </source>
</evidence>
<dbReference type="Proteomes" id="UP000515703">
    <property type="component" value="Chromosome"/>
</dbReference>
<dbReference type="Pfam" id="PF05402">
    <property type="entry name" value="PqqD"/>
    <property type="match status" value="1"/>
</dbReference>
<dbReference type="InterPro" id="IPR041881">
    <property type="entry name" value="PqqD_sf"/>
</dbReference>
<name>A0A7I8DJ48_9FIRM</name>
<accession>A0A7I8DJ48</accession>
<sequence>MIKKAKGIEESYLNDEVVLFNIITGEFYGLQDTSYFIWEHIDNCSSVNELVEKVKGNYEYENETELIESIYQLINDLNKERLIEIDENI</sequence>
<dbReference type="Gene3D" id="1.10.10.1150">
    <property type="entry name" value="Coenzyme PQQ synthesis protein D (PqqD)"/>
    <property type="match status" value="1"/>
</dbReference>
<protein>
    <recommendedName>
        <fullName evidence="3">PqqD family protein</fullName>
    </recommendedName>
</protein>
<proteinExistence type="predicted"/>
<dbReference type="AlphaFoldDB" id="A0A7I8DJ48"/>
<gene>
    <name evidence="1" type="ORF">bsdcttw_13830</name>
</gene>
<dbReference type="KEGG" id="acht:bsdcttw_13830"/>
<evidence type="ECO:0000313" key="1">
    <source>
        <dbReference type="EMBL" id="BCJ98342.1"/>
    </source>
</evidence>
<dbReference type="RefSeq" id="WP_185258676.1">
    <property type="nucleotide sequence ID" value="NZ_AP023368.1"/>
</dbReference>
<dbReference type="InterPro" id="IPR008792">
    <property type="entry name" value="PQQD"/>
</dbReference>
<keyword evidence="2" id="KW-1185">Reference proteome</keyword>
<evidence type="ECO:0008006" key="3">
    <source>
        <dbReference type="Google" id="ProtNLM"/>
    </source>
</evidence>